<dbReference type="PANTHER" id="PTHR43798:SF6">
    <property type="entry name" value="HYDROLASE, PUTATIVE (AFU_ORTHOLOGUE AFUA_4G13070)-RELATED"/>
    <property type="match status" value="1"/>
</dbReference>
<dbReference type="GO" id="GO:0016787">
    <property type="term" value="F:hydrolase activity"/>
    <property type="evidence" value="ECO:0007669"/>
    <property type="project" value="UniProtKB-KW"/>
</dbReference>
<proteinExistence type="predicted"/>
<feature type="domain" description="AB hydrolase-1" evidence="1">
    <location>
        <begin position="21"/>
        <end position="253"/>
    </location>
</feature>
<evidence type="ECO:0000259" key="1">
    <source>
        <dbReference type="Pfam" id="PF00561"/>
    </source>
</evidence>
<dbReference type="EMBL" id="JAROYP010000009">
    <property type="protein sequence ID" value="MDH5162307.1"/>
    <property type="molecule type" value="Genomic_DNA"/>
</dbReference>
<comment type="caution">
    <text evidence="2">The sequence shown here is derived from an EMBL/GenBank/DDBJ whole genome shotgun (WGS) entry which is preliminary data.</text>
</comment>
<protein>
    <submittedName>
        <fullName evidence="2">Alpha/beta hydrolase</fullName>
    </submittedName>
</protein>
<evidence type="ECO:0000313" key="2">
    <source>
        <dbReference type="EMBL" id="MDH5162307.1"/>
    </source>
</evidence>
<evidence type="ECO:0000313" key="3">
    <source>
        <dbReference type="Proteomes" id="UP001159179"/>
    </source>
</evidence>
<dbReference type="InterPro" id="IPR050266">
    <property type="entry name" value="AB_hydrolase_sf"/>
</dbReference>
<name>A0AAW6SZR2_9BACI</name>
<organism evidence="2 3">
    <name type="scientific">Heyndrickxia oleronia</name>
    <dbReference type="NCBI Taxonomy" id="38875"/>
    <lineage>
        <taxon>Bacteria</taxon>
        <taxon>Bacillati</taxon>
        <taxon>Bacillota</taxon>
        <taxon>Bacilli</taxon>
        <taxon>Bacillales</taxon>
        <taxon>Bacillaceae</taxon>
        <taxon>Heyndrickxia</taxon>
    </lineage>
</organism>
<dbReference type="Proteomes" id="UP001159179">
    <property type="component" value="Unassembled WGS sequence"/>
</dbReference>
<dbReference type="PANTHER" id="PTHR43798">
    <property type="entry name" value="MONOACYLGLYCEROL LIPASE"/>
    <property type="match status" value="1"/>
</dbReference>
<keyword evidence="2" id="KW-0378">Hydrolase</keyword>
<dbReference type="InterPro" id="IPR000073">
    <property type="entry name" value="AB_hydrolase_1"/>
</dbReference>
<dbReference type="Gene3D" id="3.40.50.1820">
    <property type="entry name" value="alpha/beta hydrolase"/>
    <property type="match status" value="1"/>
</dbReference>
<accession>A0AAW6SZR2</accession>
<dbReference type="InterPro" id="IPR029058">
    <property type="entry name" value="AB_hydrolase_fold"/>
</dbReference>
<sequence>MAFCKVHQAEIYYEEMGQGIPILMIHGYSPDHRLMTGCMEPVFTNREGWRRIYIDLPGMGLTRNYHDISCSDEMLNAVLEFINIVIPDQEYLIVGESYGGYIARGIIEKQPERILGAAFICPVINPSPENRQVEVHNSYKIDNNFINKLSKDEQAEFRDNQVVLNEYTWLRYNNEIVSGIKISDEEFLNKVKKQYGFSFKLDQSDFTKPSLFLLGRQDSTVGYKDALNLTDKYSRGTFTVLDTAGHNLQIDQPQIFNNVVNEWLDRVLNDFLSRKSES</sequence>
<dbReference type="Pfam" id="PF00561">
    <property type="entry name" value="Abhydrolase_1"/>
    <property type="match status" value="1"/>
</dbReference>
<reference evidence="2" key="1">
    <citation type="submission" date="2023-03" db="EMBL/GenBank/DDBJ databases">
        <title>Bacterial isolates from washroom surfaces on a university campus.</title>
        <authorList>
            <person name="Holman D.B."/>
            <person name="Gzyl K.E."/>
            <person name="Taheri A.E."/>
        </authorList>
    </citation>
    <scope>NUCLEOTIDE SEQUENCE</scope>
    <source>
        <strain evidence="2">RD03</strain>
    </source>
</reference>
<gene>
    <name evidence="2" type="ORF">P5X88_15335</name>
</gene>
<dbReference type="AlphaFoldDB" id="A0AAW6SZR2"/>
<dbReference type="RefSeq" id="WP_280617277.1">
    <property type="nucleotide sequence ID" value="NZ_JAROYP010000009.1"/>
</dbReference>
<dbReference type="SUPFAM" id="SSF53474">
    <property type="entry name" value="alpha/beta-Hydrolases"/>
    <property type="match status" value="1"/>
</dbReference>